<dbReference type="Proteomes" id="UP000232638">
    <property type="component" value="Chromosome"/>
</dbReference>
<dbReference type="GO" id="GO:0015627">
    <property type="term" value="C:type II protein secretion system complex"/>
    <property type="evidence" value="ECO:0007669"/>
    <property type="project" value="InterPro"/>
</dbReference>
<comment type="subcellular location">
    <subcellularLocation>
        <location evidence="1 10">Cell outer membrane</location>
    </subcellularLocation>
</comment>
<dbReference type="InterPro" id="IPR001775">
    <property type="entry name" value="GspD/PilQ"/>
</dbReference>
<reference evidence="15 16" key="1">
    <citation type="submission" date="2017-03" db="EMBL/GenBank/DDBJ databases">
        <title>Complete genome sequence of Candidatus 'Thiodictyon syntrophicum' sp. nov. strain Cad16T, a photolithoautotroph purple sulfur bacterium isolated from an alpine meromictic lake.</title>
        <authorList>
            <person name="Luedin S.M."/>
            <person name="Pothier J.F."/>
            <person name="Danza F."/>
            <person name="Storelli N."/>
            <person name="Wittwer M."/>
            <person name="Tonolla M."/>
        </authorList>
    </citation>
    <scope>NUCLEOTIDE SEQUENCE [LARGE SCALE GENOMIC DNA]</scope>
    <source>
        <strain evidence="15 16">Cad16T</strain>
    </source>
</reference>
<dbReference type="Gene3D" id="3.55.50.30">
    <property type="match status" value="1"/>
</dbReference>
<comment type="similarity">
    <text evidence="2">Belongs to the bacterial secretin family. GSP D subfamily.</text>
</comment>
<sequence length="784" mass="82552">MDEDQHRNGRSSRRPGRPALAALTLTLLVLGLVGCERGYWDPTIKVGSASGHLTAGRTGTTASGAPTAGLVEDSGINLSDDKNTKKAVDSVQRGTGSFVRRVSGPSVDTTPGDVTLNFDGTDIREVVKVILGDLLQVNYVLSPAVQGVASLQTGRPLRREHLIPTLETLLRMNNAAIVYKSGTYEVVPIANAVQGNLVPQLGESTRPLPPGYSIQVIPLQYISADEMSRILQPLAPEGSVVRVDTLRNLLLVAGTSPEMGNLIDTIKVFDVDWMKGLSVGFFVLEYAKANEVVTQLEGLLADESGNPMKGLFRFIPVESSNSLMVISPQERYIQQARNWIERLDMAEASGSAAEKLFVYRVKHGNAENLADVLSKLFAGDGKEKKQSTGGVAPGLGTSSIGSRAVIGQMGSGLGGSTGGSSGTGSGFGKSGGTGGGLSGGQGVPGGAGGTGGQTAQAHTFQLSSEVSVVADATNNSILVRSNPKDYKKILDALKQLDIVPLQVLVEATIIEITLTGDLKYGISWNLLAHASDGYKSDFSLDGVTTNRNAVTPLTTDTTTATTPATTTAAAANALARTFPGFNWAIVANPGRLIANLHALASQGLVNVLSSPSVMVIDNQEANIEVGQEVPVQTQQQQALQAGSNILNSYEYKKVGVKLKVKPRVTPGGLVQMGIFQEVSNKVASDTPNNPTFGLRQITSTVAVRSNQAVVLGGLIEDSRSDAKSGIPGLYDVPVAGPLFGTRGKGSKRTELIVILIPKVIASDQDIESVNNDFRDRMRGLQFKF</sequence>
<evidence type="ECO:0000259" key="13">
    <source>
        <dbReference type="Pfam" id="PF03958"/>
    </source>
</evidence>
<dbReference type="PROSITE" id="PS51257">
    <property type="entry name" value="PROKAR_LIPOPROTEIN"/>
    <property type="match status" value="1"/>
</dbReference>
<feature type="domain" description="NolW-like" evidence="13">
    <location>
        <begin position="282"/>
        <end position="347"/>
    </location>
</feature>
<evidence type="ECO:0000256" key="6">
    <source>
        <dbReference type="ARBA" id="ARBA00022729"/>
    </source>
</evidence>
<dbReference type="Pfam" id="PF21305">
    <property type="entry name" value="type_II_gspD_N0"/>
    <property type="match status" value="1"/>
</dbReference>
<feature type="domain" description="GspD-like N0" evidence="14">
    <location>
        <begin position="116"/>
        <end position="184"/>
    </location>
</feature>
<proteinExistence type="inferred from homology"/>
<protein>
    <submittedName>
        <fullName evidence="15">Type II secretion system protein GspD</fullName>
    </submittedName>
</protein>
<dbReference type="InterPro" id="IPR049371">
    <property type="entry name" value="GspD-like_N0"/>
</dbReference>
<feature type="domain" description="NolW-like" evidence="13">
    <location>
        <begin position="357"/>
        <end position="501"/>
    </location>
</feature>
<dbReference type="OrthoDB" id="9775455at2"/>
<dbReference type="NCBIfam" id="TIGR02517">
    <property type="entry name" value="type_II_gspD"/>
    <property type="match status" value="1"/>
</dbReference>
<evidence type="ECO:0000259" key="12">
    <source>
        <dbReference type="Pfam" id="PF00263"/>
    </source>
</evidence>
<name>A0A2K8U2X0_9GAMM</name>
<feature type="domain" description="NolW-like" evidence="13">
    <location>
        <begin position="215"/>
        <end position="274"/>
    </location>
</feature>
<dbReference type="EMBL" id="CP020370">
    <property type="protein sequence ID" value="AUB79936.1"/>
    <property type="molecule type" value="Genomic_DNA"/>
</dbReference>
<dbReference type="PANTHER" id="PTHR30332:SF25">
    <property type="entry name" value="SECRETIN XPSD"/>
    <property type="match status" value="1"/>
</dbReference>
<evidence type="ECO:0000313" key="15">
    <source>
        <dbReference type="EMBL" id="AUB79936.1"/>
    </source>
</evidence>
<dbReference type="GO" id="GO:0009279">
    <property type="term" value="C:cell outer membrane"/>
    <property type="evidence" value="ECO:0007669"/>
    <property type="project" value="UniProtKB-SubCell"/>
</dbReference>
<accession>A0A2K8U2X0</accession>
<evidence type="ECO:0000256" key="11">
    <source>
        <dbReference type="SAM" id="MobiDB-lite"/>
    </source>
</evidence>
<evidence type="ECO:0000313" key="16">
    <source>
        <dbReference type="Proteomes" id="UP000232638"/>
    </source>
</evidence>
<dbReference type="Pfam" id="PF03958">
    <property type="entry name" value="Secretin_N"/>
    <property type="match status" value="3"/>
</dbReference>
<dbReference type="Gene3D" id="3.30.1370.120">
    <property type="match status" value="3"/>
</dbReference>
<evidence type="ECO:0000256" key="4">
    <source>
        <dbReference type="ARBA" id="ARBA00022452"/>
    </source>
</evidence>
<evidence type="ECO:0000256" key="1">
    <source>
        <dbReference type="ARBA" id="ARBA00004442"/>
    </source>
</evidence>
<evidence type="ECO:0000256" key="7">
    <source>
        <dbReference type="ARBA" id="ARBA00022927"/>
    </source>
</evidence>
<dbReference type="RefSeq" id="WP_100917746.1">
    <property type="nucleotide sequence ID" value="NZ_CP020370.1"/>
</dbReference>
<dbReference type="GO" id="GO:0015628">
    <property type="term" value="P:protein secretion by the type II secretion system"/>
    <property type="evidence" value="ECO:0007669"/>
    <property type="project" value="InterPro"/>
</dbReference>
<keyword evidence="8" id="KW-0472">Membrane</keyword>
<dbReference type="InterPro" id="IPR005644">
    <property type="entry name" value="NolW-like"/>
</dbReference>
<keyword evidence="9" id="KW-0998">Cell outer membrane</keyword>
<keyword evidence="4" id="KW-1134">Transmembrane beta strand</keyword>
<dbReference type="Pfam" id="PF00263">
    <property type="entry name" value="Secretin"/>
    <property type="match status" value="1"/>
</dbReference>
<keyword evidence="3 10" id="KW-0813">Transport</keyword>
<keyword evidence="7" id="KW-0653">Protein transport</keyword>
<feature type="compositionally biased region" description="Gly residues" evidence="11">
    <location>
        <begin position="411"/>
        <end position="452"/>
    </location>
</feature>
<dbReference type="KEGG" id="tsy:THSYN_02460"/>
<evidence type="ECO:0000256" key="8">
    <source>
        <dbReference type="ARBA" id="ARBA00023136"/>
    </source>
</evidence>
<keyword evidence="16" id="KW-1185">Reference proteome</keyword>
<dbReference type="AlphaFoldDB" id="A0A2K8U2X0"/>
<organism evidence="15 16">
    <name type="scientific">Candidatus Thiodictyon syntrophicum</name>
    <dbReference type="NCBI Taxonomy" id="1166950"/>
    <lineage>
        <taxon>Bacteria</taxon>
        <taxon>Pseudomonadati</taxon>
        <taxon>Pseudomonadota</taxon>
        <taxon>Gammaproteobacteria</taxon>
        <taxon>Chromatiales</taxon>
        <taxon>Chromatiaceae</taxon>
        <taxon>Thiodictyon</taxon>
    </lineage>
</organism>
<keyword evidence="6" id="KW-0732">Signal</keyword>
<evidence type="ECO:0000256" key="10">
    <source>
        <dbReference type="RuleBase" id="RU004004"/>
    </source>
</evidence>
<dbReference type="PANTHER" id="PTHR30332">
    <property type="entry name" value="PROBABLE GENERAL SECRETION PATHWAY PROTEIN D"/>
    <property type="match status" value="1"/>
</dbReference>
<evidence type="ECO:0000259" key="14">
    <source>
        <dbReference type="Pfam" id="PF21305"/>
    </source>
</evidence>
<keyword evidence="5" id="KW-0812">Transmembrane</keyword>
<evidence type="ECO:0000256" key="3">
    <source>
        <dbReference type="ARBA" id="ARBA00022448"/>
    </source>
</evidence>
<feature type="domain" description="Type II/III secretion system secretin-like" evidence="12">
    <location>
        <begin position="598"/>
        <end position="760"/>
    </location>
</feature>
<gene>
    <name evidence="15" type="ORF">THSYN_02460</name>
</gene>
<dbReference type="InterPro" id="IPR050810">
    <property type="entry name" value="Bact_Secretion_Sys_Channel"/>
</dbReference>
<dbReference type="InterPro" id="IPR013356">
    <property type="entry name" value="T2SS_GspD"/>
</dbReference>
<dbReference type="InterPro" id="IPR038591">
    <property type="entry name" value="NolW-like_sf"/>
</dbReference>
<dbReference type="InterPro" id="IPR004846">
    <property type="entry name" value="T2SS/T3SS_dom"/>
</dbReference>
<evidence type="ECO:0000256" key="9">
    <source>
        <dbReference type="ARBA" id="ARBA00023237"/>
    </source>
</evidence>
<evidence type="ECO:0000256" key="2">
    <source>
        <dbReference type="ARBA" id="ARBA00006980"/>
    </source>
</evidence>
<dbReference type="PRINTS" id="PR00811">
    <property type="entry name" value="BCTERIALGSPD"/>
</dbReference>
<feature type="region of interest" description="Disordered" evidence="11">
    <location>
        <begin position="411"/>
        <end position="454"/>
    </location>
</feature>
<evidence type="ECO:0000256" key="5">
    <source>
        <dbReference type="ARBA" id="ARBA00022692"/>
    </source>
</evidence>